<name>A0A2T2NA54_CORCC</name>
<protein>
    <submittedName>
        <fullName evidence="1">Uncharacterized protein</fullName>
    </submittedName>
</protein>
<organism evidence="1 2">
    <name type="scientific">Corynespora cassiicola Philippines</name>
    <dbReference type="NCBI Taxonomy" id="1448308"/>
    <lineage>
        <taxon>Eukaryota</taxon>
        <taxon>Fungi</taxon>
        <taxon>Dikarya</taxon>
        <taxon>Ascomycota</taxon>
        <taxon>Pezizomycotina</taxon>
        <taxon>Dothideomycetes</taxon>
        <taxon>Pleosporomycetidae</taxon>
        <taxon>Pleosporales</taxon>
        <taxon>Corynesporascaceae</taxon>
        <taxon>Corynespora</taxon>
    </lineage>
</organism>
<dbReference type="AlphaFoldDB" id="A0A2T2NA54"/>
<proteinExistence type="predicted"/>
<dbReference type="Proteomes" id="UP000240883">
    <property type="component" value="Unassembled WGS sequence"/>
</dbReference>
<gene>
    <name evidence="1" type="ORF">BS50DRAFT_142291</name>
</gene>
<reference evidence="1 2" key="1">
    <citation type="journal article" date="2018" name="Front. Microbiol.">
        <title>Genome-Wide Analysis of Corynespora cassiicola Leaf Fall Disease Putative Effectors.</title>
        <authorList>
            <person name="Lopez D."/>
            <person name="Ribeiro S."/>
            <person name="Label P."/>
            <person name="Fumanal B."/>
            <person name="Venisse J.S."/>
            <person name="Kohler A."/>
            <person name="de Oliveira R.R."/>
            <person name="Labutti K."/>
            <person name="Lipzen A."/>
            <person name="Lail K."/>
            <person name="Bauer D."/>
            <person name="Ohm R.A."/>
            <person name="Barry K.W."/>
            <person name="Spatafora J."/>
            <person name="Grigoriev I.V."/>
            <person name="Martin F.M."/>
            <person name="Pujade-Renaud V."/>
        </authorList>
    </citation>
    <scope>NUCLEOTIDE SEQUENCE [LARGE SCALE GENOMIC DNA]</scope>
    <source>
        <strain evidence="1 2">Philippines</strain>
    </source>
</reference>
<accession>A0A2T2NA54</accession>
<dbReference type="EMBL" id="KZ678142">
    <property type="protein sequence ID" value="PSN62304.1"/>
    <property type="molecule type" value="Genomic_DNA"/>
</dbReference>
<sequence>MAVPIIEGSGNRYGTMAMAQKSAIAPRPRRHLRQCPRVATTPGISLCPFVFAHTHALRPRPRRCPYYVASVQAEQTSGTGRQSVGASQTPIAWIVHDVQEAKNLTHIEILRQGDGLRIKHVVCSPHSLPLRAHSNTLCRKTAAQAYPTRLLWMFITTTSSFTGAPDGDPRSSFGTVQPDGHSLLSLARPWGNMVR</sequence>
<evidence type="ECO:0000313" key="2">
    <source>
        <dbReference type="Proteomes" id="UP000240883"/>
    </source>
</evidence>
<keyword evidence="2" id="KW-1185">Reference proteome</keyword>
<evidence type="ECO:0000313" key="1">
    <source>
        <dbReference type="EMBL" id="PSN62304.1"/>
    </source>
</evidence>